<accession>A0A0E9RBX4</accession>
<evidence type="ECO:0000313" key="1">
    <source>
        <dbReference type="EMBL" id="JAH26651.1"/>
    </source>
</evidence>
<reference evidence="1" key="1">
    <citation type="submission" date="2014-11" db="EMBL/GenBank/DDBJ databases">
        <authorList>
            <person name="Amaro Gonzalez C."/>
        </authorList>
    </citation>
    <scope>NUCLEOTIDE SEQUENCE</scope>
</reference>
<protein>
    <submittedName>
        <fullName evidence="1">Uncharacterized protein</fullName>
    </submittedName>
</protein>
<reference evidence="1" key="2">
    <citation type="journal article" date="2015" name="Fish Shellfish Immunol.">
        <title>Early steps in the European eel (Anguilla anguilla)-Vibrio vulnificus interaction in the gills: Role of the RtxA13 toxin.</title>
        <authorList>
            <person name="Callol A."/>
            <person name="Pajuelo D."/>
            <person name="Ebbesson L."/>
            <person name="Teles M."/>
            <person name="MacKenzie S."/>
            <person name="Amaro C."/>
        </authorList>
    </citation>
    <scope>NUCLEOTIDE SEQUENCE</scope>
</reference>
<proteinExistence type="predicted"/>
<organism evidence="1">
    <name type="scientific">Anguilla anguilla</name>
    <name type="common">European freshwater eel</name>
    <name type="synonym">Muraena anguilla</name>
    <dbReference type="NCBI Taxonomy" id="7936"/>
    <lineage>
        <taxon>Eukaryota</taxon>
        <taxon>Metazoa</taxon>
        <taxon>Chordata</taxon>
        <taxon>Craniata</taxon>
        <taxon>Vertebrata</taxon>
        <taxon>Euteleostomi</taxon>
        <taxon>Actinopterygii</taxon>
        <taxon>Neopterygii</taxon>
        <taxon>Teleostei</taxon>
        <taxon>Anguilliformes</taxon>
        <taxon>Anguillidae</taxon>
        <taxon>Anguilla</taxon>
    </lineage>
</organism>
<sequence>MHFAGILSHRPKKNQIISSNSSWSLFIICVYDSSAVMHLTESAQSTSGQ</sequence>
<dbReference type="AlphaFoldDB" id="A0A0E9RBX4"/>
<dbReference type="EMBL" id="GBXM01081926">
    <property type="protein sequence ID" value="JAH26651.1"/>
    <property type="molecule type" value="Transcribed_RNA"/>
</dbReference>
<name>A0A0E9RBX4_ANGAN</name>